<gene>
    <name evidence="5" type="ORF">KS2013_1132</name>
</gene>
<dbReference type="SUPFAM" id="SSF81296">
    <property type="entry name" value="E set domains"/>
    <property type="match status" value="1"/>
</dbReference>
<keyword evidence="1 3" id="KW-0732">Signal</keyword>
<sequence length="118" mass="13153" precursor="true">MKKLLVAYFVMVLAILASTANAHVKVVSTAPADGEQVVTSPTNFEINYSKEVRLIKFKLVSEGKEIPLDFKTNFTPATSFDIPLTKLPEGEYKAKWTIMGSDSHKMNKDVTFKVITKN</sequence>
<organism evidence="5 6">
    <name type="scientific">Kangiella sediminilitoris</name>
    <dbReference type="NCBI Taxonomy" id="1144748"/>
    <lineage>
        <taxon>Bacteria</taxon>
        <taxon>Pseudomonadati</taxon>
        <taxon>Pseudomonadota</taxon>
        <taxon>Gammaproteobacteria</taxon>
        <taxon>Kangiellales</taxon>
        <taxon>Kangiellaceae</taxon>
        <taxon>Kangiella</taxon>
    </lineage>
</organism>
<dbReference type="RefSeq" id="WP_068990994.1">
    <property type="nucleotide sequence ID" value="NZ_CP012418.1"/>
</dbReference>
<dbReference type="GO" id="GO:0046688">
    <property type="term" value="P:response to copper ion"/>
    <property type="evidence" value="ECO:0007669"/>
    <property type="project" value="InterPro"/>
</dbReference>
<dbReference type="STRING" id="1144748.KS2013_1132"/>
<dbReference type="InterPro" id="IPR014755">
    <property type="entry name" value="Cu-Rt/internalin_Ig-like"/>
</dbReference>
<keyword evidence="6" id="KW-1185">Reference proteome</keyword>
<proteinExistence type="predicted"/>
<dbReference type="GO" id="GO:0005507">
    <property type="term" value="F:copper ion binding"/>
    <property type="evidence" value="ECO:0007669"/>
    <property type="project" value="InterPro"/>
</dbReference>
<keyword evidence="2" id="KW-0186">Copper</keyword>
<dbReference type="Gene3D" id="2.60.40.1220">
    <property type="match status" value="1"/>
</dbReference>
<evidence type="ECO:0000256" key="2">
    <source>
        <dbReference type="ARBA" id="ARBA00023008"/>
    </source>
</evidence>
<accession>A0A1B3BAM7</accession>
<protein>
    <recommendedName>
        <fullName evidence="4">CopC domain-containing protein</fullName>
    </recommendedName>
</protein>
<dbReference type="GO" id="GO:0042597">
    <property type="term" value="C:periplasmic space"/>
    <property type="evidence" value="ECO:0007669"/>
    <property type="project" value="InterPro"/>
</dbReference>
<evidence type="ECO:0000256" key="3">
    <source>
        <dbReference type="SAM" id="SignalP"/>
    </source>
</evidence>
<reference evidence="6" key="1">
    <citation type="submission" date="2015-08" db="EMBL/GenBank/DDBJ databases">
        <authorList>
            <person name="Kim K.M."/>
        </authorList>
    </citation>
    <scope>NUCLEOTIDE SEQUENCE [LARGE SCALE GENOMIC DNA]</scope>
    <source>
        <strain evidence="6">KCTC 23892</strain>
    </source>
</reference>
<feature type="signal peptide" evidence="3">
    <location>
        <begin position="1"/>
        <end position="22"/>
    </location>
</feature>
<evidence type="ECO:0000313" key="5">
    <source>
        <dbReference type="EMBL" id="AOE49852.1"/>
    </source>
</evidence>
<dbReference type="OrthoDB" id="5568545at2"/>
<dbReference type="AlphaFoldDB" id="A0A1B3BAM7"/>
<dbReference type="InterPro" id="IPR014756">
    <property type="entry name" value="Ig_E-set"/>
</dbReference>
<dbReference type="Pfam" id="PF04234">
    <property type="entry name" value="CopC"/>
    <property type="match status" value="1"/>
</dbReference>
<feature type="domain" description="CopC" evidence="4">
    <location>
        <begin position="23"/>
        <end position="114"/>
    </location>
</feature>
<evidence type="ECO:0000259" key="4">
    <source>
        <dbReference type="Pfam" id="PF04234"/>
    </source>
</evidence>
<evidence type="ECO:0000256" key="1">
    <source>
        <dbReference type="ARBA" id="ARBA00022729"/>
    </source>
</evidence>
<feature type="chain" id="PRO_5008544093" description="CopC domain-containing protein" evidence="3">
    <location>
        <begin position="23"/>
        <end position="118"/>
    </location>
</feature>
<dbReference type="EMBL" id="CP012418">
    <property type="protein sequence ID" value="AOE49852.1"/>
    <property type="molecule type" value="Genomic_DNA"/>
</dbReference>
<dbReference type="InterPro" id="IPR007348">
    <property type="entry name" value="CopC_dom"/>
</dbReference>
<dbReference type="Proteomes" id="UP000094147">
    <property type="component" value="Chromosome"/>
</dbReference>
<dbReference type="KEGG" id="ksd:KS2013_1132"/>
<evidence type="ECO:0000313" key="6">
    <source>
        <dbReference type="Proteomes" id="UP000094147"/>
    </source>
</evidence>
<name>A0A1B3BAM7_9GAMM</name>